<protein>
    <submittedName>
        <fullName evidence="2">Uncharacterized protein</fullName>
    </submittedName>
</protein>
<dbReference type="EMBL" id="CADCTO010000485">
    <property type="protein sequence ID" value="CAA9281846.1"/>
    <property type="molecule type" value="Genomic_DNA"/>
</dbReference>
<evidence type="ECO:0000313" key="2">
    <source>
        <dbReference type="EMBL" id="CAA9281846.1"/>
    </source>
</evidence>
<organism evidence="2">
    <name type="scientific">uncultured Armatimonadetes bacterium</name>
    <dbReference type="NCBI Taxonomy" id="157466"/>
    <lineage>
        <taxon>Bacteria</taxon>
        <taxon>Bacillati</taxon>
        <taxon>Armatimonadota</taxon>
        <taxon>environmental samples</taxon>
    </lineage>
</organism>
<sequence length="43" mass="4995">MLSSRSRVPPVAHEKRPGAFAANPGQRSRRLLRLNRRRADRQE</sequence>
<gene>
    <name evidence="2" type="ORF">AVDCRST_MAG63-3622</name>
</gene>
<dbReference type="AlphaFoldDB" id="A0A6J4JLT6"/>
<evidence type="ECO:0000256" key="1">
    <source>
        <dbReference type="SAM" id="MobiDB-lite"/>
    </source>
</evidence>
<name>A0A6J4JLT6_9BACT</name>
<proteinExistence type="predicted"/>
<accession>A0A6J4JLT6</accession>
<feature type="region of interest" description="Disordered" evidence="1">
    <location>
        <begin position="1"/>
        <end position="43"/>
    </location>
</feature>
<feature type="compositionally biased region" description="Basic residues" evidence="1">
    <location>
        <begin position="27"/>
        <end position="43"/>
    </location>
</feature>
<reference evidence="2" key="1">
    <citation type="submission" date="2020-02" db="EMBL/GenBank/DDBJ databases">
        <authorList>
            <person name="Meier V. D."/>
        </authorList>
    </citation>
    <scope>NUCLEOTIDE SEQUENCE</scope>
    <source>
        <strain evidence="2">AVDCRST_MAG63</strain>
    </source>
</reference>